<evidence type="ECO:0000256" key="6">
    <source>
        <dbReference type="ARBA" id="ARBA00022970"/>
    </source>
</evidence>
<reference evidence="11" key="1">
    <citation type="submission" date="2019-02" db="EMBL/GenBank/DDBJ databases">
        <authorList>
            <person name="Gruber-Vodicka R. H."/>
            <person name="Seah K. B. B."/>
        </authorList>
    </citation>
    <scope>NUCLEOTIDE SEQUENCE</scope>
    <source>
        <strain evidence="11">BECK_S312</strain>
        <strain evidence="12">BECK_S426</strain>
    </source>
</reference>
<evidence type="ECO:0000256" key="7">
    <source>
        <dbReference type="ARBA" id="ARBA00022989"/>
    </source>
</evidence>
<accession>A0A450VZ90</accession>
<proteinExistence type="inferred from homology"/>
<dbReference type="PANTHER" id="PTHR11795:SF371">
    <property type="entry name" value="HIGH-AFFINITY BRANCHED-CHAIN AMINO ACID TRANSPORT SYSTEM PERMEASE PROTEIN LIVH"/>
    <property type="match status" value="1"/>
</dbReference>
<dbReference type="AlphaFoldDB" id="A0A450VZ90"/>
<dbReference type="PANTHER" id="PTHR11795">
    <property type="entry name" value="BRANCHED-CHAIN AMINO ACID TRANSPORT SYSTEM PERMEASE PROTEIN LIVH"/>
    <property type="match status" value="1"/>
</dbReference>
<dbReference type="GO" id="GO:0015190">
    <property type="term" value="F:L-leucine transmembrane transporter activity"/>
    <property type="evidence" value="ECO:0007669"/>
    <property type="project" value="TreeGrafter"/>
</dbReference>
<organism evidence="11">
    <name type="scientific">Candidatus Kentrum sp. LPFa</name>
    <dbReference type="NCBI Taxonomy" id="2126335"/>
    <lineage>
        <taxon>Bacteria</taxon>
        <taxon>Pseudomonadati</taxon>
        <taxon>Pseudomonadota</taxon>
        <taxon>Gammaproteobacteria</taxon>
        <taxon>Candidatus Kentrum</taxon>
    </lineage>
</organism>
<feature type="transmembrane region" description="Helical" evidence="10">
    <location>
        <begin position="238"/>
        <end position="257"/>
    </location>
</feature>
<protein>
    <submittedName>
        <fullName evidence="11">Branched-chain amino acid transport system permease protein</fullName>
    </submittedName>
</protein>
<feature type="transmembrane region" description="Helical" evidence="10">
    <location>
        <begin position="132"/>
        <end position="158"/>
    </location>
</feature>
<keyword evidence="3" id="KW-1003">Cell membrane</keyword>
<evidence type="ECO:0000256" key="4">
    <source>
        <dbReference type="ARBA" id="ARBA00022519"/>
    </source>
</evidence>
<keyword evidence="6" id="KW-0029">Amino-acid transport</keyword>
<evidence type="ECO:0000256" key="10">
    <source>
        <dbReference type="SAM" id="Phobius"/>
    </source>
</evidence>
<dbReference type="GO" id="GO:0042941">
    <property type="term" value="P:D-alanine transmembrane transport"/>
    <property type="evidence" value="ECO:0007669"/>
    <property type="project" value="TreeGrafter"/>
</dbReference>
<sequence length="293" mass="31601">MELLLQLLANGLVNGALFALLACAFGLVYRSLRIFHIAFAGLFLIAPYAAYAANAWLAAPIWIAIILGVAVGALSGYLIERFMYRPFFRRNVSGGAVIVASLGAFIIIENLLAMGFGSELKTMGRGLAERFIFGPVSLTSIQIIQFLVATIALIALGITIEKVRMFKIIWAMGDEPGLVPVLGLPLMRYRTLVFIVSAGFAGLAGGLIAMDVGVDPHMGLSYLLIAAVAVLAGGIDRFWGWVLGGVVLALLQSLMVWKFSAQWMDLVTFGVLIGILVLRPQGMLGLRKRLEEE</sequence>
<gene>
    <name evidence="11" type="ORF">BECKLPF1236A_GA0070988_1003213</name>
    <name evidence="12" type="ORF">BECKLPF1236C_GA0070990_1003012</name>
</gene>
<evidence type="ECO:0000256" key="5">
    <source>
        <dbReference type="ARBA" id="ARBA00022692"/>
    </source>
</evidence>
<comment type="similarity">
    <text evidence="9">Belongs to the binding-protein-dependent transport system permease family. LivHM subfamily.</text>
</comment>
<keyword evidence="7 10" id="KW-1133">Transmembrane helix</keyword>
<keyword evidence="2" id="KW-0813">Transport</keyword>
<dbReference type="InterPro" id="IPR052157">
    <property type="entry name" value="BCAA_transport_permease"/>
</dbReference>
<name>A0A450VZ90_9GAMM</name>
<dbReference type="EMBL" id="CAADFP010000030">
    <property type="protein sequence ID" value="VFK26108.1"/>
    <property type="molecule type" value="Genomic_DNA"/>
</dbReference>
<dbReference type="GO" id="GO:0005886">
    <property type="term" value="C:plasma membrane"/>
    <property type="evidence" value="ECO:0007669"/>
    <property type="project" value="UniProtKB-SubCell"/>
</dbReference>
<comment type="subcellular location">
    <subcellularLocation>
        <location evidence="1">Cell inner membrane</location>
        <topology evidence="1">Multi-pass membrane protein</topology>
    </subcellularLocation>
</comment>
<dbReference type="Pfam" id="PF02653">
    <property type="entry name" value="BPD_transp_2"/>
    <property type="match status" value="1"/>
</dbReference>
<dbReference type="GO" id="GO:0015192">
    <property type="term" value="F:L-phenylalanine transmembrane transporter activity"/>
    <property type="evidence" value="ECO:0007669"/>
    <property type="project" value="TreeGrafter"/>
</dbReference>
<evidence type="ECO:0000256" key="9">
    <source>
        <dbReference type="ARBA" id="ARBA00037998"/>
    </source>
</evidence>
<dbReference type="GO" id="GO:1903806">
    <property type="term" value="P:L-isoleucine import across plasma membrane"/>
    <property type="evidence" value="ECO:0007669"/>
    <property type="project" value="TreeGrafter"/>
</dbReference>
<feature type="transmembrane region" description="Helical" evidence="10">
    <location>
        <begin position="91"/>
        <end position="112"/>
    </location>
</feature>
<dbReference type="InterPro" id="IPR001851">
    <property type="entry name" value="ABC_transp_permease"/>
</dbReference>
<dbReference type="CDD" id="cd06582">
    <property type="entry name" value="TM_PBP1_LivH_like"/>
    <property type="match status" value="1"/>
</dbReference>
<feature type="transmembrane region" description="Helical" evidence="10">
    <location>
        <begin position="12"/>
        <end position="29"/>
    </location>
</feature>
<feature type="transmembrane region" description="Helical" evidence="10">
    <location>
        <begin position="192"/>
        <end position="210"/>
    </location>
</feature>
<feature type="transmembrane region" description="Helical" evidence="10">
    <location>
        <begin position="216"/>
        <end position="233"/>
    </location>
</feature>
<evidence type="ECO:0000313" key="11">
    <source>
        <dbReference type="EMBL" id="VFK10113.1"/>
    </source>
</evidence>
<dbReference type="GO" id="GO:0005304">
    <property type="term" value="F:L-valine transmembrane transporter activity"/>
    <property type="evidence" value="ECO:0007669"/>
    <property type="project" value="TreeGrafter"/>
</dbReference>
<evidence type="ECO:0000256" key="2">
    <source>
        <dbReference type="ARBA" id="ARBA00022448"/>
    </source>
</evidence>
<evidence type="ECO:0000256" key="8">
    <source>
        <dbReference type="ARBA" id="ARBA00023136"/>
    </source>
</evidence>
<feature type="transmembrane region" description="Helical" evidence="10">
    <location>
        <begin position="34"/>
        <end position="53"/>
    </location>
</feature>
<evidence type="ECO:0000256" key="1">
    <source>
        <dbReference type="ARBA" id="ARBA00004429"/>
    </source>
</evidence>
<feature type="transmembrane region" description="Helical" evidence="10">
    <location>
        <begin position="263"/>
        <end position="279"/>
    </location>
</feature>
<dbReference type="EMBL" id="CAADFM010000032">
    <property type="protein sequence ID" value="VFK10113.1"/>
    <property type="molecule type" value="Genomic_DNA"/>
</dbReference>
<evidence type="ECO:0000256" key="3">
    <source>
        <dbReference type="ARBA" id="ARBA00022475"/>
    </source>
</evidence>
<keyword evidence="8 10" id="KW-0472">Membrane</keyword>
<dbReference type="GO" id="GO:0015808">
    <property type="term" value="P:L-alanine transport"/>
    <property type="evidence" value="ECO:0007669"/>
    <property type="project" value="TreeGrafter"/>
</dbReference>
<keyword evidence="5 10" id="KW-0812">Transmembrane</keyword>
<dbReference type="GO" id="GO:0015188">
    <property type="term" value="F:L-isoleucine transmembrane transporter activity"/>
    <property type="evidence" value="ECO:0007669"/>
    <property type="project" value="TreeGrafter"/>
</dbReference>
<evidence type="ECO:0000313" key="12">
    <source>
        <dbReference type="EMBL" id="VFK26108.1"/>
    </source>
</evidence>
<feature type="transmembrane region" description="Helical" evidence="10">
    <location>
        <begin position="59"/>
        <end position="79"/>
    </location>
</feature>
<keyword evidence="4" id="KW-0997">Cell inner membrane</keyword>